<gene>
    <name evidence="2" type="ORF">Prum_070950</name>
</gene>
<evidence type="ECO:0000313" key="3">
    <source>
        <dbReference type="Proteomes" id="UP000482960"/>
    </source>
</evidence>
<reference evidence="2 3" key="2">
    <citation type="submission" date="2020-03" db="EMBL/GenBank/DDBJ databases">
        <authorList>
            <person name="Ichikawa N."/>
            <person name="Kimura A."/>
            <person name="Kitahashi Y."/>
            <person name="Uohara A."/>
        </authorList>
    </citation>
    <scope>NUCLEOTIDE SEQUENCE [LARGE SCALE GENOMIC DNA]</scope>
    <source>
        <strain evidence="2 3">NBRC 108638</strain>
    </source>
</reference>
<organism evidence="2 3">
    <name type="scientific">Phytohabitans rumicis</name>
    <dbReference type="NCBI Taxonomy" id="1076125"/>
    <lineage>
        <taxon>Bacteria</taxon>
        <taxon>Bacillati</taxon>
        <taxon>Actinomycetota</taxon>
        <taxon>Actinomycetes</taxon>
        <taxon>Micromonosporales</taxon>
        <taxon>Micromonosporaceae</taxon>
    </lineage>
</organism>
<keyword evidence="3" id="KW-1185">Reference proteome</keyword>
<dbReference type="InterPro" id="IPR039261">
    <property type="entry name" value="FNR_nucleotide-bd"/>
</dbReference>
<proteinExistence type="predicted"/>
<evidence type="ECO:0008006" key="4">
    <source>
        <dbReference type="Google" id="ProtNLM"/>
    </source>
</evidence>
<feature type="region of interest" description="Disordered" evidence="1">
    <location>
        <begin position="87"/>
        <end position="127"/>
    </location>
</feature>
<dbReference type="RefSeq" id="WP_173072775.1">
    <property type="nucleotide sequence ID" value="NZ_BAABJB010000034.1"/>
</dbReference>
<reference evidence="2 3" key="1">
    <citation type="submission" date="2020-03" db="EMBL/GenBank/DDBJ databases">
        <title>Whole genome shotgun sequence of Phytohabitans rumicis NBRC 108638.</title>
        <authorList>
            <person name="Komaki H."/>
            <person name="Tamura T."/>
        </authorList>
    </citation>
    <scope>NUCLEOTIDE SEQUENCE [LARGE SCALE GENOMIC DNA]</scope>
    <source>
        <strain evidence="2 3">NBRC 108638</strain>
    </source>
</reference>
<protein>
    <recommendedName>
        <fullName evidence="4">Oxidoreductase FAD/NAD(P)-binding domain-containing protein</fullName>
    </recommendedName>
</protein>
<comment type="caution">
    <text evidence="2">The sequence shown here is derived from an EMBL/GenBank/DDBJ whole genome shotgun (WGS) entry which is preliminary data.</text>
</comment>
<dbReference type="EMBL" id="BLPG01000001">
    <property type="protein sequence ID" value="GFJ93453.1"/>
    <property type="molecule type" value="Genomic_DNA"/>
</dbReference>
<accession>A0A6V8L866</accession>
<feature type="compositionally biased region" description="Polar residues" evidence="1">
    <location>
        <begin position="109"/>
        <end position="127"/>
    </location>
</feature>
<dbReference type="AlphaFoldDB" id="A0A6V8L866"/>
<name>A0A6V8L866_9ACTN</name>
<evidence type="ECO:0000256" key="1">
    <source>
        <dbReference type="SAM" id="MobiDB-lite"/>
    </source>
</evidence>
<sequence>MAFLDELRDFCAKVQVAPEDDGGLLDVAAILGDPEPDTLVYCCGPAGLLDAVEWRCASWPSGALRVERFSAGDQTVDPARDRPFEVELRPLGSGPRCGGRSSLAVPPGTSASRTLWTTSSVTPAGST</sequence>
<dbReference type="Proteomes" id="UP000482960">
    <property type="component" value="Unassembled WGS sequence"/>
</dbReference>
<evidence type="ECO:0000313" key="2">
    <source>
        <dbReference type="EMBL" id="GFJ93453.1"/>
    </source>
</evidence>
<dbReference type="SUPFAM" id="SSF52343">
    <property type="entry name" value="Ferredoxin reductase-like, C-terminal NADP-linked domain"/>
    <property type="match status" value="1"/>
</dbReference>
<dbReference type="Gene3D" id="3.40.50.80">
    <property type="entry name" value="Nucleotide-binding domain of ferredoxin-NADP reductase (FNR) module"/>
    <property type="match status" value="1"/>
</dbReference>